<dbReference type="InterPro" id="IPR051409">
    <property type="entry name" value="Atypical_kinase_ADCK"/>
</dbReference>
<reference evidence="3" key="4">
    <citation type="submission" date="2025-08" db="UniProtKB">
        <authorList>
            <consortium name="Ensembl"/>
        </authorList>
    </citation>
    <scope>IDENTIFICATION</scope>
</reference>
<protein>
    <recommendedName>
        <fullName evidence="2">ABC1 atypical kinase-like domain-containing protein</fullName>
    </recommendedName>
</protein>
<organism evidence="3 4">
    <name type="scientific">Callorhinchus milii</name>
    <name type="common">Ghost shark</name>
    <dbReference type="NCBI Taxonomy" id="7868"/>
    <lineage>
        <taxon>Eukaryota</taxon>
        <taxon>Metazoa</taxon>
        <taxon>Chordata</taxon>
        <taxon>Craniata</taxon>
        <taxon>Vertebrata</taxon>
        <taxon>Chondrichthyes</taxon>
        <taxon>Holocephali</taxon>
        <taxon>Chimaeriformes</taxon>
        <taxon>Callorhinchidae</taxon>
        <taxon>Callorhinchus</taxon>
    </lineage>
</organism>
<reference evidence="4" key="3">
    <citation type="journal article" date="2014" name="Nature">
        <title>Elephant shark genome provides unique insights into gnathostome evolution.</title>
        <authorList>
            <consortium name="International Elephant Shark Genome Sequencing Consortium"/>
            <person name="Venkatesh B."/>
            <person name="Lee A.P."/>
            <person name="Ravi V."/>
            <person name="Maurya A.K."/>
            <person name="Lian M.M."/>
            <person name="Swann J.B."/>
            <person name="Ohta Y."/>
            <person name="Flajnik M.F."/>
            <person name="Sutoh Y."/>
            <person name="Kasahara M."/>
            <person name="Hoon S."/>
            <person name="Gangu V."/>
            <person name="Roy S.W."/>
            <person name="Irimia M."/>
            <person name="Korzh V."/>
            <person name="Kondrychyn I."/>
            <person name="Lim Z.W."/>
            <person name="Tay B.H."/>
            <person name="Tohari S."/>
            <person name="Kong K.W."/>
            <person name="Ho S."/>
            <person name="Lorente-Galdos B."/>
            <person name="Quilez J."/>
            <person name="Marques-Bonet T."/>
            <person name="Raney B.J."/>
            <person name="Ingham P.W."/>
            <person name="Tay A."/>
            <person name="Hillier L.W."/>
            <person name="Minx P."/>
            <person name="Boehm T."/>
            <person name="Wilson R.K."/>
            <person name="Brenner S."/>
            <person name="Warren W.C."/>
        </authorList>
    </citation>
    <scope>NUCLEOTIDE SEQUENCE [LARGE SCALE GENOMIC DNA]</scope>
</reference>
<feature type="domain" description="ABC1 atypical kinase-like" evidence="2">
    <location>
        <begin position="21"/>
        <end position="54"/>
    </location>
</feature>
<keyword evidence="4" id="KW-1185">Reference proteome</keyword>
<feature type="region of interest" description="Disordered" evidence="1">
    <location>
        <begin position="1"/>
        <end position="22"/>
    </location>
</feature>
<dbReference type="Proteomes" id="UP000314986">
    <property type="component" value="Unassembled WGS sequence"/>
</dbReference>
<dbReference type="PANTHER" id="PTHR43851">
    <property type="match status" value="1"/>
</dbReference>
<evidence type="ECO:0000259" key="2">
    <source>
        <dbReference type="Pfam" id="PF03109"/>
    </source>
</evidence>
<reference evidence="4" key="2">
    <citation type="journal article" date="2007" name="PLoS Biol.">
        <title>Survey sequencing and comparative analysis of the elephant shark (Callorhinchus milii) genome.</title>
        <authorList>
            <person name="Venkatesh B."/>
            <person name="Kirkness E.F."/>
            <person name="Loh Y.H."/>
            <person name="Halpern A.L."/>
            <person name="Lee A.P."/>
            <person name="Johnson J."/>
            <person name="Dandona N."/>
            <person name="Viswanathan L.D."/>
            <person name="Tay A."/>
            <person name="Venter J.C."/>
            <person name="Strausberg R.L."/>
            <person name="Brenner S."/>
        </authorList>
    </citation>
    <scope>NUCLEOTIDE SEQUENCE [LARGE SCALE GENOMIC DNA]</scope>
</reference>
<accession>A0A4W3GRG2</accession>
<dbReference type="Ensembl" id="ENSCMIT00000005800.1">
    <property type="protein sequence ID" value="ENSCMIP00000005610.1"/>
    <property type="gene ID" value="ENSCMIG00000003241.1"/>
</dbReference>
<evidence type="ECO:0000256" key="1">
    <source>
        <dbReference type="SAM" id="MobiDB-lite"/>
    </source>
</evidence>
<sequence length="55" mass="6458">MNCLPPHPPLPPPPPPMAGLFPESSIDTLRRELQWECDYLREARCARRFRELLKD</sequence>
<dbReference type="InterPro" id="IPR004147">
    <property type="entry name" value="ABC1_dom"/>
</dbReference>
<dbReference type="GO" id="GO:0006744">
    <property type="term" value="P:ubiquinone biosynthetic process"/>
    <property type="evidence" value="ECO:0007669"/>
    <property type="project" value="TreeGrafter"/>
</dbReference>
<feature type="compositionally biased region" description="Pro residues" evidence="1">
    <location>
        <begin position="1"/>
        <end position="17"/>
    </location>
</feature>
<reference evidence="3" key="5">
    <citation type="submission" date="2025-09" db="UniProtKB">
        <authorList>
            <consortium name="Ensembl"/>
        </authorList>
    </citation>
    <scope>IDENTIFICATION</scope>
</reference>
<dbReference type="PANTHER" id="PTHR43851:SF3">
    <property type="entry name" value="COENZYME Q8"/>
    <property type="match status" value="1"/>
</dbReference>
<proteinExistence type="predicted"/>
<dbReference type="STRING" id="7868.ENSCMIP00000005610"/>
<name>A0A4W3GRG2_CALMI</name>
<dbReference type="InParanoid" id="A0A4W3GRG2"/>
<dbReference type="Pfam" id="PF03109">
    <property type="entry name" value="ABC1"/>
    <property type="match status" value="1"/>
</dbReference>
<evidence type="ECO:0000313" key="4">
    <source>
        <dbReference type="Proteomes" id="UP000314986"/>
    </source>
</evidence>
<dbReference type="AlphaFoldDB" id="A0A4W3GRG2"/>
<evidence type="ECO:0000313" key="3">
    <source>
        <dbReference type="Ensembl" id="ENSCMIP00000005610.1"/>
    </source>
</evidence>
<reference evidence="4" key="1">
    <citation type="journal article" date="2006" name="Science">
        <title>Ancient noncoding elements conserved in the human genome.</title>
        <authorList>
            <person name="Venkatesh B."/>
            <person name="Kirkness E.F."/>
            <person name="Loh Y.H."/>
            <person name="Halpern A.L."/>
            <person name="Lee A.P."/>
            <person name="Johnson J."/>
            <person name="Dandona N."/>
            <person name="Viswanathan L.D."/>
            <person name="Tay A."/>
            <person name="Venter J.C."/>
            <person name="Strausberg R.L."/>
            <person name="Brenner S."/>
        </authorList>
    </citation>
    <scope>NUCLEOTIDE SEQUENCE [LARGE SCALE GENOMIC DNA]</scope>
</reference>